<dbReference type="PATRIC" id="fig|862908.3.peg.1634"/>
<dbReference type="PANTHER" id="PTHR39963:SF1">
    <property type="entry name" value="MNMC-LIKE METHYLTRANSFERASE DOMAIN-CONTAINING PROTEIN"/>
    <property type="match status" value="1"/>
</dbReference>
<dbReference type="GO" id="GO:0016645">
    <property type="term" value="F:oxidoreductase activity, acting on the CH-NH group of donors"/>
    <property type="evidence" value="ECO:0007669"/>
    <property type="project" value="InterPro"/>
</dbReference>
<accession>E1X1G0</accession>
<dbReference type="KEGG" id="bmx:BMS_1719"/>
<sequence>MHDLATAPLMAIYQDAFSPKKNPSLWTKEWFTELKEHSDERCILSTYSAAMGVRKALMEANWNVFRREGYGEKRSTTIARSDLPMKEQFRDNILRSPDLCLEDKLIFSYR</sequence>
<evidence type="ECO:0000313" key="2">
    <source>
        <dbReference type="EMBL" id="CBW26551.1"/>
    </source>
</evidence>
<reference evidence="3" key="1">
    <citation type="journal article" date="2013" name="ISME J.">
        <title>A small predatory core genome in the divergent marine Bacteriovorax marinus SJ and the terrestrial Bdellovibrio bacteriovorus.</title>
        <authorList>
            <person name="Crossman L.C."/>
            <person name="Chen H."/>
            <person name="Cerdeno-Tarraga A.M."/>
            <person name="Brooks K."/>
            <person name="Quail M.A."/>
            <person name="Pineiro S.A."/>
            <person name="Hobley L."/>
            <person name="Sockett R.E."/>
            <person name="Bentley S.D."/>
            <person name="Parkhill J."/>
            <person name="Williams H.N."/>
            <person name="Stine O.C."/>
        </authorList>
    </citation>
    <scope>NUCLEOTIDE SEQUENCE [LARGE SCALE GENOMIC DNA]</scope>
    <source>
        <strain evidence="3">ATCC BAA-682 / DSM 15412 / SJ</strain>
    </source>
</reference>
<protein>
    <recommendedName>
        <fullName evidence="1">MnmC-like methyltransferase domain-containing protein</fullName>
    </recommendedName>
</protein>
<dbReference type="InterPro" id="IPR029063">
    <property type="entry name" value="SAM-dependent_MTases_sf"/>
</dbReference>
<evidence type="ECO:0000259" key="1">
    <source>
        <dbReference type="Pfam" id="PF05430"/>
    </source>
</evidence>
<feature type="domain" description="MnmC-like methyltransferase" evidence="1">
    <location>
        <begin position="11"/>
        <end position="80"/>
    </location>
</feature>
<dbReference type="Pfam" id="PF05430">
    <property type="entry name" value="Methyltransf_30"/>
    <property type="match status" value="1"/>
</dbReference>
<dbReference type="eggNOG" id="COG4121">
    <property type="taxonomic scope" value="Bacteria"/>
</dbReference>
<proteinExistence type="predicted"/>
<gene>
    <name evidence="2" type="ordered locus">BMS_1719</name>
</gene>
<dbReference type="EMBL" id="FQ312005">
    <property type="protein sequence ID" value="CBW26551.1"/>
    <property type="molecule type" value="Genomic_DNA"/>
</dbReference>
<name>E1X1G0_HALMS</name>
<dbReference type="Proteomes" id="UP000008963">
    <property type="component" value="Chromosome"/>
</dbReference>
<dbReference type="AlphaFoldDB" id="E1X1G0"/>
<dbReference type="PANTHER" id="PTHR39963">
    <property type="entry name" value="SLL0983 PROTEIN"/>
    <property type="match status" value="1"/>
</dbReference>
<evidence type="ECO:0000313" key="3">
    <source>
        <dbReference type="Proteomes" id="UP000008963"/>
    </source>
</evidence>
<dbReference type="HOGENOM" id="CLU_2167435_0_0_7"/>
<dbReference type="InterPro" id="IPR008471">
    <property type="entry name" value="MnmC-like_methylTransf"/>
</dbReference>
<keyword evidence="3" id="KW-1185">Reference proteome</keyword>
<dbReference type="Gene3D" id="3.40.50.150">
    <property type="entry name" value="Vaccinia Virus protein VP39"/>
    <property type="match status" value="1"/>
</dbReference>
<organism evidence="2 3">
    <name type="scientific">Halobacteriovorax marinus (strain ATCC BAA-682 / DSM 15412 / SJ)</name>
    <name type="common">Bacteriovorax marinus</name>
    <dbReference type="NCBI Taxonomy" id="862908"/>
    <lineage>
        <taxon>Bacteria</taxon>
        <taxon>Pseudomonadati</taxon>
        <taxon>Bdellovibrionota</taxon>
        <taxon>Bacteriovoracia</taxon>
        <taxon>Bacteriovoracales</taxon>
        <taxon>Halobacteriovoraceae</taxon>
        <taxon>Halobacteriovorax</taxon>
    </lineage>
</organism>
<dbReference type="STRING" id="862908.BMS_1719"/>